<comment type="caution">
    <text evidence="2">The sequence shown here is derived from an EMBL/GenBank/DDBJ whole genome shotgun (WGS) entry which is preliminary data.</text>
</comment>
<dbReference type="PANTHER" id="PTHR40590:SF1">
    <property type="entry name" value="CYTOPLASMIC PROTEIN"/>
    <property type="match status" value="1"/>
</dbReference>
<dbReference type="Pfam" id="PF01963">
    <property type="entry name" value="TraB_PrgY_gumN"/>
    <property type="match status" value="1"/>
</dbReference>
<keyword evidence="3" id="KW-1185">Reference proteome</keyword>
<sequence>MRRLQALALATAALIALPLAAQPVPAPDAGGTTPPVPLLWQVSDADNSLYLLGSFHLLKSTDYPVSADVEAAFSDAERLVFEVAPAELTDPSTGMKMLTASGFEDGRTLSEVLDAKQLAGLDALLEPTGQSAAMLEAFEPWFVNLSIVIGMSQRLGFSGEEGLDQYLIRRSAEAGKPASGLETIDEQLASLDNMPMDEQVSALVELIDDPKGLKTDLLRMHDAWRAGDVDAMHALAVDEMRAKTPESYRLVNVARNDAWVPQLRAMLDAPGEDDVLVVVGAMHLLGEDGVVEKLRAEGLDVVRVCSACEAP</sequence>
<evidence type="ECO:0000313" key="2">
    <source>
        <dbReference type="EMBL" id="MBB1087442.1"/>
    </source>
</evidence>
<dbReference type="Proteomes" id="UP000552587">
    <property type="component" value="Unassembled WGS sequence"/>
</dbReference>
<dbReference type="PANTHER" id="PTHR40590">
    <property type="entry name" value="CYTOPLASMIC PROTEIN-RELATED"/>
    <property type="match status" value="1"/>
</dbReference>
<feature type="chain" id="PRO_5031530622" evidence="1">
    <location>
        <begin position="22"/>
        <end position="311"/>
    </location>
</feature>
<keyword evidence="1" id="KW-0732">Signal</keyword>
<reference evidence="2 3" key="1">
    <citation type="submission" date="2020-07" db="EMBL/GenBank/DDBJ databases">
        <authorList>
            <person name="Xu S."/>
            <person name="Li A."/>
        </authorList>
    </citation>
    <scope>NUCLEOTIDE SEQUENCE [LARGE SCALE GENOMIC DNA]</scope>
    <source>
        <strain evidence="2 3">SG-8</strain>
    </source>
</reference>
<name>A0A7W3U1Z7_9GAMM</name>
<evidence type="ECO:0000313" key="3">
    <source>
        <dbReference type="Proteomes" id="UP000552587"/>
    </source>
</evidence>
<organism evidence="2 3">
    <name type="scientific">Marilutibacter penaei</name>
    <dbReference type="NCBI Taxonomy" id="2759900"/>
    <lineage>
        <taxon>Bacteria</taxon>
        <taxon>Pseudomonadati</taxon>
        <taxon>Pseudomonadota</taxon>
        <taxon>Gammaproteobacteria</taxon>
        <taxon>Lysobacterales</taxon>
        <taxon>Lysobacteraceae</taxon>
        <taxon>Marilutibacter</taxon>
    </lineage>
</organism>
<dbReference type="CDD" id="cd14789">
    <property type="entry name" value="Tiki"/>
    <property type="match status" value="1"/>
</dbReference>
<evidence type="ECO:0000256" key="1">
    <source>
        <dbReference type="SAM" id="SignalP"/>
    </source>
</evidence>
<dbReference type="AlphaFoldDB" id="A0A7W3U1Z7"/>
<protein>
    <submittedName>
        <fullName evidence="2">TraB/GumN family protein</fullName>
    </submittedName>
</protein>
<gene>
    <name evidence="2" type="ORF">H4F99_02945</name>
</gene>
<dbReference type="RefSeq" id="WP_182668239.1">
    <property type="nucleotide sequence ID" value="NZ_JACHTE010000002.1"/>
</dbReference>
<accession>A0A7W3U1Z7</accession>
<dbReference type="InterPro" id="IPR002816">
    <property type="entry name" value="TraB/PrgY/GumN_fam"/>
</dbReference>
<proteinExistence type="predicted"/>
<dbReference type="EMBL" id="JACHTE010000002">
    <property type="protein sequence ID" value="MBB1087442.1"/>
    <property type="molecule type" value="Genomic_DNA"/>
</dbReference>
<dbReference type="InterPro" id="IPR047111">
    <property type="entry name" value="YbaP-like"/>
</dbReference>
<feature type="signal peptide" evidence="1">
    <location>
        <begin position="1"/>
        <end position="21"/>
    </location>
</feature>